<organism evidence="1 2">
    <name type="scientific">Pseudomonas cavernicola</name>
    <dbReference type="NCBI Taxonomy" id="2320866"/>
    <lineage>
        <taxon>Bacteria</taxon>
        <taxon>Pseudomonadati</taxon>
        <taxon>Pseudomonadota</taxon>
        <taxon>Gammaproteobacteria</taxon>
        <taxon>Pseudomonadales</taxon>
        <taxon>Pseudomonadaceae</taxon>
        <taxon>Pseudomonas</taxon>
    </lineage>
</organism>
<evidence type="ECO:0000313" key="1">
    <source>
        <dbReference type="EMBL" id="RJG10608.1"/>
    </source>
</evidence>
<dbReference type="Proteomes" id="UP000284021">
    <property type="component" value="Unassembled WGS sequence"/>
</dbReference>
<evidence type="ECO:0000313" key="2">
    <source>
        <dbReference type="Proteomes" id="UP000284021"/>
    </source>
</evidence>
<reference evidence="1 2" key="1">
    <citation type="submission" date="2018-09" db="EMBL/GenBank/DDBJ databases">
        <authorList>
            <person name="Zhu H."/>
        </authorList>
    </citation>
    <scope>NUCLEOTIDE SEQUENCE [LARGE SCALE GENOMIC DNA]</scope>
    <source>
        <strain evidence="1 2">K1S02-6</strain>
    </source>
</reference>
<comment type="caution">
    <text evidence="1">The sequence shown here is derived from an EMBL/GenBank/DDBJ whole genome shotgun (WGS) entry which is preliminary data.</text>
</comment>
<sequence length="83" mass="9400">MDANPIVSREAWLAARKAFLLKEKQLTPARDALNAERRRLPMVRIDKTYVFEGADGKASLFDGRRQLIVYHLMFGADSPPLGQ</sequence>
<dbReference type="Pfam" id="PF05988">
    <property type="entry name" value="DUF899"/>
    <property type="match status" value="1"/>
</dbReference>
<accession>A0A418XE47</accession>
<gene>
    <name evidence="1" type="ORF">D3879_21800</name>
</gene>
<dbReference type="OrthoDB" id="574359at2"/>
<dbReference type="InterPro" id="IPR010296">
    <property type="entry name" value="DUF899_thioredox"/>
</dbReference>
<name>A0A418XE47_9PSED</name>
<dbReference type="EMBL" id="QYUR01000006">
    <property type="protein sequence ID" value="RJG10608.1"/>
    <property type="molecule type" value="Genomic_DNA"/>
</dbReference>
<keyword evidence="2" id="KW-1185">Reference proteome</keyword>
<dbReference type="AlphaFoldDB" id="A0A418XE47"/>
<proteinExistence type="predicted"/>
<protein>
    <submittedName>
        <fullName evidence="1">DUF899 domain-containing protein</fullName>
    </submittedName>
</protein>